<dbReference type="InterPro" id="IPR010139">
    <property type="entry name" value="Imidazole-glycPsynth_HisH"/>
</dbReference>
<protein>
    <recommendedName>
        <fullName evidence="10">Imidazole glycerol phosphate synthase subunit HisH</fullName>
        <ecNumber evidence="10">4.3.2.10</ecNumber>
    </recommendedName>
    <alternativeName>
        <fullName evidence="10">IGP synthase glutaminase subunit</fullName>
        <ecNumber evidence="10">3.5.1.2</ecNumber>
    </alternativeName>
    <alternativeName>
        <fullName evidence="10">IGP synthase subunit HisH</fullName>
    </alternativeName>
    <alternativeName>
        <fullName evidence="10">ImGP synthase subunit HisH</fullName>
        <shortName evidence="10">IGPS subunit HisH</shortName>
    </alternativeName>
</protein>
<dbReference type="PANTHER" id="PTHR42701">
    <property type="entry name" value="IMIDAZOLE GLYCEROL PHOSPHATE SYNTHASE SUBUNIT HISH"/>
    <property type="match status" value="1"/>
</dbReference>
<comment type="subcellular location">
    <subcellularLocation>
        <location evidence="10">Cytoplasm</location>
    </subcellularLocation>
</comment>
<dbReference type="InterPro" id="IPR017926">
    <property type="entry name" value="GATASE"/>
</dbReference>
<dbReference type="UniPathway" id="UPA00031">
    <property type="reaction ID" value="UER00010"/>
</dbReference>
<comment type="function">
    <text evidence="10">IGPS catalyzes the conversion of PRFAR and glutamine to IGP, AICAR and glutamate. The HisH subunit catalyzes the hydrolysis of glutamine to glutamate and ammonia as part of the synthesis of IGP and AICAR. The resulting ammonia molecule is channeled to the active site of HisF.</text>
</comment>
<evidence type="ECO:0000256" key="6">
    <source>
        <dbReference type="ARBA" id="ARBA00023102"/>
    </source>
</evidence>
<keyword evidence="3 10" id="KW-0028">Amino-acid biosynthesis</keyword>
<keyword evidence="4 10" id="KW-0378">Hydrolase</keyword>
<dbReference type="Proteomes" id="UP000034108">
    <property type="component" value="Unassembled WGS sequence"/>
</dbReference>
<comment type="catalytic activity">
    <reaction evidence="8 10">
        <text>5-[(5-phospho-1-deoxy-D-ribulos-1-ylimino)methylamino]-1-(5-phospho-beta-D-ribosyl)imidazole-4-carboxamide + L-glutamine = D-erythro-1-(imidazol-4-yl)glycerol 3-phosphate + 5-amino-1-(5-phospho-beta-D-ribosyl)imidazole-4-carboxamide + L-glutamate + H(+)</text>
        <dbReference type="Rhea" id="RHEA:24793"/>
        <dbReference type="ChEBI" id="CHEBI:15378"/>
        <dbReference type="ChEBI" id="CHEBI:29985"/>
        <dbReference type="ChEBI" id="CHEBI:58278"/>
        <dbReference type="ChEBI" id="CHEBI:58359"/>
        <dbReference type="ChEBI" id="CHEBI:58475"/>
        <dbReference type="ChEBI" id="CHEBI:58525"/>
        <dbReference type="EC" id="4.3.2.10"/>
    </reaction>
</comment>
<keyword evidence="6 10" id="KW-0368">Histidine biosynthesis</keyword>
<evidence type="ECO:0000256" key="10">
    <source>
        <dbReference type="HAMAP-Rule" id="MF_00278"/>
    </source>
</evidence>
<evidence type="ECO:0000256" key="3">
    <source>
        <dbReference type="ARBA" id="ARBA00022605"/>
    </source>
</evidence>
<dbReference type="EC" id="3.5.1.2" evidence="10"/>
<accession>A0A0G0VGA6</accession>
<dbReference type="GO" id="GO:0000105">
    <property type="term" value="P:L-histidine biosynthetic process"/>
    <property type="evidence" value="ECO:0007669"/>
    <property type="project" value="UniProtKB-UniRule"/>
</dbReference>
<feature type="active site" description="Nucleophile" evidence="10 11">
    <location>
        <position position="84"/>
    </location>
</feature>
<comment type="pathway">
    <text evidence="1 10">Amino-acid biosynthesis; L-histidine biosynthesis; L-histidine from 5-phospho-alpha-D-ribose 1-diphosphate: step 5/9.</text>
</comment>
<dbReference type="NCBIfam" id="TIGR01855">
    <property type="entry name" value="IMP_synth_hisH"/>
    <property type="match status" value="1"/>
</dbReference>
<evidence type="ECO:0000256" key="2">
    <source>
        <dbReference type="ARBA" id="ARBA00011152"/>
    </source>
</evidence>
<sequence>MNGKLKIAIVDYGVGNLQSVQKAMENFNVEVFVTEEPEVIKKADALILPGVGSFEAGVKGLQLRGLVDVVREFAGQNKPMLGICLGAQLMLTQGYEFGIFQGLDIIAGKVVRFSPLKNQEKVPHVGWNTIYPPKNLSWSETILNNLEDSQVYFVHSYILEPNNTSDILSLTAYGGQTFCSAVKRGNIYGCQFHPEKSGVIGLSILENFINSI</sequence>
<dbReference type="SUPFAM" id="SSF52317">
    <property type="entry name" value="Class I glutamine amidotransferase-like"/>
    <property type="match status" value="1"/>
</dbReference>
<evidence type="ECO:0000256" key="9">
    <source>
        <dbReference type="ARBA" id="ARBA00049534"/>
    </source>
</evidence>
<comment type="caution">
    <text evidence="13">The sequence shown here is derived from an EMBL/GenBank/DDBJ whole genome shotgun (WGS) entry which is preliminary data.</text>
</comment>
<dbReference type="GO" id="GO:0000107">
    <property type="term" value="F:imidazoleglycerol-phosphate synthase activity"/>
    <property type="evidence" value="ECO:0007669"/>
    <property type="project" value="UniProtKB-UniRule"/>
</dbReference>
<dbReference type="EC" id="4.3.2.10" evidence="10"/>
<dbReference type="Gene3D" id="3.40.50.880">
    <property type="match status" value="1"/>
</dbReference>
<evidence type="ECO:0000313" key="14">
    <source>
        <dbReference type="Proteomes" id="UP000034108"/>
    </source>
</evidence>
<dbReference type="InterPro" id="IPR029062">
    <property type="entry name" value="Class_I_gatase-like"/>
</dbReference>
<dbReference type="EMBL" id="LCAV01000001">
    <property type="protein sequence ID" value="KKS00015.1"/>
    <property type="molecule type" value="Genomic_DNA"/>
</dbReference>
<keyword evidence="5 10" id="KW-0315">Glutamine amidotransferase</keyword>
<feature type="domain" description="Glutamine amidotransferase" evidence="12">
    <location>
        <begin position="9"/>
        <end position="209"/>
    </location>
</feature>
<feature type="active site" evidence="10 11">
    <location>
        <position position="195"/>
    </location>
</feature>
<reference evidence="13 14" key="1">
    <citation type="journal article" date="2015" name="Nature">
        <title>rRNA introns, odd ribosomes, and small enigmatic genomes across a large radiation of phyla.</title>
        <authorList>
            <person name="Brown C.T."/>
            <person name="Hug L.A."/>
            <person name="Thomas B.C."/>
            <person name="Sharon I."/>
            <person name="Castelle C.J."/>
            <person name="Singh A."/>
            <person name="Wilkins M.J."/>
            <person name="Williams K.H."/>
            <person name="Banfield J.F."/>
        </authorList>
    </citation>
    <scope>NUCLEOTIDE SEQUENCE [LARGE SCALE GENOMIC DNA]</scope>
</reference>
<evidence type="ECO:0000256" key="8">
    <source>
        <dbReference type="ARBA" id="ARBA00047838"/>
    </source>
</evidence>
<keyword evidence="10" id="KW-0963">Cytoplasm</keyword>
<dbReference type="HAMAP" id="MF_00278">
    <property type="entry name" value="HisH"/>
    <property type="match status" value="1"/>
</dbReference>
<dbReference type="PANTHER" id="PTHR42701:SF1">
    <property type="entry name" value="IMIDAZOLE GLYCEROL PHOSPHATE SYNTHASE SUBUNIT HISH"/>
    <property type="match status" value="1"/>
</dbReference>
<dbReference type="STRING" id="1619048.UU49_C0001G0015"/>
<evidence type="ECO:0000256" key="4">
    <source>
        <dbReference type="ARBA" id="ARBA00022801"/>
    </source>
</evidence>
<dbReference type="PROSITE" id="PS51273">
    <property type="entry name" value="GATASE_TYPE_1"/>
    <property type="match status" value="1"/>
</dbReference>
<dbReference type="CDD" id="cd01748">
    <property type="entry name" value="GATase1_IGP_Synthase"/>
    <property type="match status" value="1"/>
</dbReference>
<dbReference type="GO" id="GO:0004359">
    <property type="term" value="F:glutaminase activity"/>
    <property type="evidence" value="ECO:0007669"/>
    <property type="project" value="UniProtKB-EC"/>
</dbReference>
<comment type="subunit">
    <text evidence="2 10">Heterodimer of HisH and HisF.</text>
</comment>
<evidence type="ECO:0000256" key="5">
    <source>
        <dbReference type="ARBA" id="ARBA00022962"/>
    </source>
</evidence>
<organism evidence="13 14">
    <name type="scientific">Candidatus Magasanikbacteria bacterium GW2011_GWC2_41_17</name>
    <dbReference type="NCBI Taxonomy" id="1619048"/>
    <lineage>
        <taxon>Bacteria</taxon>
        <taxon>Candidatus Magasanikiibacteriota</taxon>
    </lineage>
</organism>
<comment type="catalytic activity">
    <reaction evidence="9 10">
        <text>L-glutamine + H2O = L-glutamate + NH4(+)</text>
        <dbReference type="Rhea" id="RHEA:15889"/>
        <dbReference type="ChEBI" id="CHEBI:15377"/>
        <dbReference type="ChEBI" id="CHEBI:28938"/>
        <dbReference type="ChEBI" id="CHEBI:29985"/>
        <dbReference type="ChEBI" id="CHEBI:58359"/>
        <dbReference type="EC" id="3.5.1.2"/>
    </reaction>
</comment>
<name>A0A0G0VGA6_9BACT</name>
<dbReference type="AlphaFoldDB" id="A0A0G0VGA6"/>
<dbReference type="PIRSF" id="PIRSF000495">
    <property type="entry name" value="Amidotransf_hisH"/>
    <property type="match status" value="1"/>
</dbReference>
<gene>
    <name evidence="10" type="primary">hisH</name>
    <name evidence="13" type="ORF">UU49_C0001G0015</name>
</gene>
<evidence type="ECO:0000256" key="7">
    <source>
        <dbReference type="ARBA" id="ARBA00023239"/>
    </source>
</evidence>
<proteinExistence type="inferred from homology"/>
<evidence type="ECO:0000259" key="12">
    <source>
        <dbReference type="Pfam" id="PF00117"/>
    </source>
</evidence>
<dbReference type="Pfam" id="PF00117">
    <property type="entry name" value="GATase"/>
    <property type="match status" value="1"/>
</dbReference>
<evidence type="ECO:0000256" key="1">
    <source>
        <dbReference type="ARBA" id="ARBA00005091"/>
    </source>
</evidence>
<keyword evidence="7 10" id="KW-0456">Lyase</keyword>
<feature type="active site" evidence="10 11">
    <location>
        <position position="193"/>
    </location>
</feature>
<dbReference type="PATRIC" id="fig|1619048.3.peg.15"/>
<evidence type="ECO:0000313" key="13">
    <source>
        <dbReference type="EMBL" id="KKS00015.1"/>
    </source>
</evidence>
<dbReference type="GO" id="GO:0005737">
    <property type="term" value="C:cytoplasm"/>
    <property type="evidence" value="ECO:0007669"/>
    <property type="project" value="UniProtKB-SubCell"/>
</dbReference>
<dbReference type="GO" id="GO:0016829">
    <property type="term" value="F:lyase activity"/>
    <property type="evidence" value="ECO:0007669"/>
    <property type="project" value="UniProtKB-KW"/>
</dbReference>
<evidence type="ECO:0000256" key="11">
    <source>
        <dbReference type="PIRSR" id="PIRSR000495-1"/>
    </source>
</evidence>